<keyword evidence="8" id="KW-1185">Reference proteome</keyword>
<evidence type="ECO:0000256" key="3">
    <source>
        <dbReference type="ARBA" id="ARBA00022989"/>
    </source>
</evidence>
<organism evidence="7 8">
    <name type="scientific">Cytospora mali</name>
    <name type="common">Apple Valsa canker fungus</name>
    <name type="synonym">Valsa mali</name>
    <dbReference type="NCBI Taxonomy" id="578113"/>
    <lineage>
        <taxon>Eukaryota</taxon>
        <taxon>Fungi</taxon>
        <taxon>Dikarya</taxon>
        <taxon>Ascomycota</taxon>
        <taxon>Pezizomycotina</taxon>
        <taxon>Sordariomycetes</taxon>
        <taxon>Sordariomycetidae</taxon>
        <taxon>Diaporthales</taxon>
        <taxon>Cytosporaceae</taxon>
        <taxon>Cytospora</taxon>
    </lineage>
</organism>
<comment type="subcellular location">
    <subcellularLocation>
        <location evidence="1">Membrane</location>
        <topology evidence="1">Multi-pass membrane protein</topology>
    </subcellularLocation>
</comment>
<evidence type="ECO:0000313" key="7">
    <source>
        <dbReference type="EMBL" id="KUI70620.1"/>
    </source>
</evidence>
<dbReference type="PANTHER" id="PTHR35042">
    <property type="entry name" value="ANTHRONE OXYGENASE ENCC"/>
    <property type="match status" value="1"/>
</dbReference>
<evidence type="ECO:0000256" key="5">
    <source>
        <dbReference type="ARBA" id="ARBA00034313"/>
    </source>
</evidence>
<evidence type="ECO:0000256" key="2">
    <source>
        <dbReference type="ARBA" id="ARBA00022692"/>
    </source>
</evidence>
<evidence type="ECO:0000313" key="8">
    <source>
        <dbReference type="Proteomes" id="UP000078559"/>
    </source>
</evidence>
<evidence type="ECO:0008006" key="9">
    <source>
        <dbReference type="Google" id="ProtNLM"/>
    </source>
</evidence>
<dbReference type="Pfam" id="PF08592">
    <property type="entry name" value="Anthrone_oxy"/>
    <property type="match status" value="1"/>
</dbReference>
<keyword evidence="2 6" id="KW-0812">Transmembrane</keyword>
<accession>A0A194W3K3</accession>
<dbReference type="InterPro" id="IPR013901">
    <property type="entry name" value="Anthrone_oxy"/>
</dbReference>
<dbReference type="AlphaFoldDB" id="A0A194W3K3"/>
<dbReference type="PANTHER" id="PTHR35042:SF1">
    <property type="entry name" value="DUF1772-DOMAIN-CONTAINING PROTEIN"/>
    <property type="match status" value="1"/>
</dbReference>
<dbReference type="EMBL" id="CM003103">
    <property type="protein sequence ID" value="KUI70620.1"/>
    <property type="molecule type" value="Genomic_DNA"/>
</dbReference>
<gene>
    <name evidence="7" type="ORF">VM1G_05773</name>
</gene>
<evidence type="ECO:0000256" key="4">
    <source>
        <dbReference type="ARBA" id="ARBA00023136"/>
    </source>
</evidence>
<name>A0A194W3K3_CYTMA</name>
<keyword evidence="3 6" id="KW-1133">Transmembrane helix</keyword>
<feature type="transmembrane region" description="Helical" evidence="6">
    <location>
        <begin position="15"/>
        <end position="39"/>
    </location>
</feature>
<reference evidence="7" key="1">
    <citation type="submission" date="2014-12" db="EMBL/GenBank/DDBJ databases">
        <title>Genome Sequence of Valsa Canker Pathogens Uncovers a Specific Adaption of Colonization on Woody Bark.</title>
        <authorList>
            <person name="Yin Z."/>
            <person name="Liu H."/>
            <person name="Gao X."/>
            <person name="Li Z."/>
            <person name="Song N."/>
            <person name="Ke X."/>
            <person name="Dai Q."/>
            <person name="Wu Y."/>
            <person name="Sun Y."/>
            <person name="Xu J.-R."/>
            <person name="Kang Z.K."/>
            <person name="Wang L."/>
            <person name="Huang L."/>
        </authorList>
    </citation>
    <scope>NUCLEOTIDE SEQUENCE [LARGE SCALE GENOMIC DNA]</scope>
    <source>
        <strain evidence="7">03-8</strain>
    </source>
</reference>
<dbReference type="OrthoDB" id="5954308at2759"/>
<protein>
    <recommendedName>
        <fullName evidence="9">Noranthrone monooxygenase</fullName>
    </recommendedName>
</protein>
<evidence type="ECO:0000256" key="6">
    <source>
        <dbReference type="SAM" id="Phobius"/>
    </source>
</evidence>
<feature type="transmembrane region" description="Helical" evidence="6">
    <location>
        <begin position="59"/>
        <end position="79"/>
    </location>
</feature>
<comment type="similarity">
    <text evidence="5">Belongs to the anthrone oxygenase family.</text>
</comment>
<feature type="transmembrane region" description="Helical" evidence="6">
    <location>
        <begin position="91"/>
        <end position="110"/>
    </location>
</feature>
<proteinExistence type="inferred from homology"/>
<keyword evidence="4 6" id="KW-0472">Membrane</keyword>
<evidence type="ECO:0000256" key="1">
    <source>
        <dbReference type="ARBA" id="ARBA00004141"/>
    </source>
</evidence>
<dbReference type="GO" id="GO:0016020">
    <property type="term" value="C:membrane"/>
    <property type="evidence" value="ECO:0007669"/>
    <property type="project" value="UniProtKB-SubCell"/>
</dbReference>
<sequence length="183" mass="19794">MSTPPPTSIRLTQAASILISTLASGSSIALSTLLIPRLLESPTPLMVRQWTNSYNVTKLIFPFLGNLSTVLYLTLAGHYHTRLSAGTRGALYLAAGALCLSVTPYTWAFVIPLNKRILRKAEEMKGLEGKRLEEMEAMDLEEEGVGPRGEEGAKWLVDQWGVWNLGRGVAWGVAGVLGLAATV</sequence>
<dbReference type="Proteomes" id="UP000078559">
    <property type="component" value="Chromosome 6"/>
</dbReference>